<evidence type="ECO:0000259" key="11">
    <source>
        <dbReference type="PROSITE" id="PS50262"/>
    </source>
</evidence>
<dbReference type="GO" id="GO:0004993">
    <property type="term" value="F:G protein-coupled serotonin receptor activity"/>
    <property type="evidence" value="ECO:0007669"/>
    <property type="project" value="UniProtKB-ARBA"/>
</dbReference>
<dbReference type="AlphaFoldDB" id="A0A3M7PWJ2"/>
<dbReference type="PRINTS" id="PR00237">
    <property type="entry name" value="GPCRRHODOPSN"/>
</dbReference>
<gene>
    <name evidence="12" type="ORF">BpHYR1_031435</name>
</gene>
<evidence type="ECO:0000313" key="13">
    <source>
        <dbReference type="Proteomes" id="UP000276133"/>
    </source>
</evidence>
<dbReference type="OrthoDB" id="10034726at2759"/>
<dbReference type="EMBL" id="REGN01008457">
    <property type="protein sequence ID" value="RNA03536.1"/>
    <property type="molecule type" value="Genomic_DNA"/>
</dbReference>
<comment type="subcellular location">
    <subcellularLocation>
        <location evidence="1">Cell membrane</location>
        <topology evidence="1">Multi-pass membrane protein</topology>
    </subcellularLocation>
</comment>
<keyword evidence="13" id="KW-1185">Reference proteome</keyword>
<evidence type="ECO:0000256" key="6">
    <source>
        <dbReference type="ARBA" id="ARBA00023136"/>
    </source>
</evidence>
<dbReference type="SUPFAM" id="SSF81321">
    <property type="entry name" value="Family A G protein-coupled receptor-like"/>
    <property type="match status" value="1"/>
</dbReference>
<keyword evidence="9" id="KW-0807">Transducer</keyword>
<evidence type="ECO:0000256" key="3">
    <source>
        <dbReference type="ARBA" id="ARBA00022692"/>
    </source>
</evidence>
<dbReference type="InterPro" id="IPR000276">
    <property type="entry name" value="GPCR_Rhodpsn"/>
</dbReference>
<feature type="domain" description="G-protein coupled receptors family 1 profile" evidence="11">
    <location>
        <begin position="34"/>
        <end position="90"/>
    </location>
</feature>
<dbReference type="Proteomes" id="UP000276133">
    <property type="component" value="Unassembled WGS sequence"/>
</dbReference>
<comment type="caution">
    <text evidence="12">The sequence shown here is derived from an EMBL/GenBank/DDBJ whole genome shotgun (WGS) entry which is preliminary data.</text>
</comment>
<evidence type="ECO:0000313" key="12">
    <source>
        <dbReference type="EMBL" id="RNA03536.1"/>
    </source>
</evidence>
<keyword evidence="7" id="KW-1015">Disulfide bond</keyword>
<sequence length="173" mass="19666">MENDLNGTAPLQPEWNSPILGLFLCSVILVTVFGNILVILAVFKERSLKSVANYYIISLAFADLCVGLFVMPISALNKVTNNYWFFGDVLYFNPSDLQIEINFQIIFEMTNFLFGIKRIPSSLIDLLPFYLKQMIQKSTFFVPGVRPGLSSRIYLKTKKKGKDTNVEMGNENF</sequence>
<keyword evidence="8 12" id="KW-0675">Receptor</keyword>
<organism evidence="12 13">
    <name type="scientific">Brachionus plicatilis</name>
    <name type="common">Marine rotifer</name>
    <name type="synonym">Brachionus muelleri</name>
    <dbReference type="NCBI Taxonomy" id="10195"/>
    <lineage>
        <taxon>Eukaryota</taxon>
        <taxon>Metazoa</taxon>
        <taxon>Spiralia</taxon>
        <taxon>Gnathifera</taxon>
        <taxon>Rotifera</taxon>
        <taxon>Eurotatoria</taxon>
        <taxon>Monogononta</taxon>
        <taxon>Pseudotrocha</taxon>
        <taxon>Ploima</taxon>
        <taxon>Brachionidae</taxon>
        <taxon>Brachionus</taxon>
    </lineage>
</organism>
<evidence type="ECO:0000256" key="8">
    <source>
        <dbReference type="ARBA" id="ARBA00023170"/>
    </source>
</evidence>
<keyword evidence="6 10" id="KW-0472">Membrane</keyword>
<dbReference type="PANTHER" id="PTHR24248">
    <property type="entry name" value="ADRENERGIC RECEPTOR-RELATED G-PROTEIN COUPLED RECEPTOR"/>
    <property type="match status" value="1"/>
</dbReference>
<dbReference type="GO" id="GO:0071880">
    <property type="term" value="P:adenylate cyclase-activating adrenergic receptor signaling pathway"/>
    <property type="evidence" value="ECO:0007669"/>
    <property type="project" value="TreeGrafter"/>
</dbReference>
<name>A0A3M7PWJ2_BRAPC</name>
<dbReference type="STRING" id="10195.A0A3M7PWJ2"/>
<dbReference type="Gene3D" id="1.20.1070.10">
    <property type="entry name" value="Rhodopsin 7-helix transmembrane proteins"/>
    <property type="match status" value="1"/>
</dbReference>
<dbReference type="GO" id="GO:0043410">
    <property type="term" value="P:positive regulation of MAPK cascade"/>
    <property type="evidence" value="ECO:0007669"/>
    <property type="project" value="TreeGrafter"/>
</dbReference>
<dbReference type="PANTHER" id="PTHR24248:SF199">
    <property type="entry name" value="IP13425P-RELATED"/>
    <property type="match status" value="1"/>
</dbReference>
<keyword evidence="3 10" id="KW-0812">Transmembrane</keyword>
<keyword evidence="4 10" id="KW-1133">Transmembrane helix</keyword>
<evidence type="ECO:0000256" key="9">
    <source>
        <dbReference type="ARBA" id="ARBA00023224"/>
    </source>
</evidence>
<feature type="transmembrane region" description="Helical" evidence="10">
    <location>
        <begin position="55"/>
        <end position="77"/>
    </location>
</feature>
<evidence type="ECO:0000256" key="1">
    <source>
        <dbReference type="ARBA" id="ARBA00004651"/>
    </source>
</evidence>
<reference evidence="12 13" key="1">
    <citation type="journal article" date="2018" name="Sci. Rep.">
        <title>Genomic signatures of local adaptation to the degree of environmental predictability in rotifers.</title>
        <authorList>
            <person name="Franch-Gras L."/>
            <person name="Hahn C."/>
            <person name="Garcia-Roger E.M."/>
            <person name="Carmona M.J."/>
            <person name="Serra M."/>
            <person name="Gomez A."/>
        </authorList>
    </citation>
    <scope>NUCLEOTIDE SEQUENCE [LARGE SCALE GENOMIC DNA]</scope>
    <source>
        <strain evidence="12">HYR1</strain>
    </source>
</reference>
<dbReference type="PROSITE" id="PS50262">
    <property type="entry name" value="G_PROTEIN_RECEP_F1_2"/>
    <property type="match status" value="1"/>
</dbReference>
<evidence type="ECO:0000256" key="4">
    <source>
        <dbReference type="ARBA" id="ARBA00022989"/>
    </source>
</evidence>
<feature type="transmembrane region" description="Helical" evidence="10">
    <location>
        <begin position="20"/>
        <end position="43"/>
    </location>
</feature>
<accession>A0A3M7PWJ2</accession>
<evidence type="ECO:0000256" key="10">
    <source>
        <dbReference type="SAM" id="Phobius"/>
    </source>
</evidence>
<dbReference type="InterPro" id="IPR017452">
    <property type="entry name" value="GPCR_Rhodpsn_7TM"/>
</dbReference>
<dbReference type="Pfam" id="PF00001">
    <property type="entry name" value="7tm_1"/>
    <property type="match status" value="1"/>
</dbReference>
<evidence type="ECO:0000256" key="5">
    <source>
        <dbReference type="ARBA" id="ARBA00023040"/>
    </source>
</evidence>
<protein>
    <submittedName>
        <fullName evidence="12">Dopamine receptor 2</fullName>
    </submittedName>
</protein>
<keyword evidence="2" id="KW-1003">Cell membrane</keyword>
<evidence type="ECO:0000256" key="2">
    <source>
        <dbReference type="ARBA" id="ARBA00022475"/>
    </source>
</evidence>
<evidence type="ECO:0000256" key="7">
    <source>
        <dbReference type="ARBA" id="ARBA00023157"/>
    </source>
</evidence>
<dbReference type="GO" id="GO:0005886">
    <property type="term" value="C:plasma membrane"/>
    <property type="evidence" value="ECO:0007669"/>
    <property type="project" value="UniProtKB-SubCell"/>
</dbReference>
<proteinExistence type="predicted"/>
<keyword evidence="5" id="KW-0297">G-protein coupled receptor</keyword>